<protein>
    <submittedName>
        <fullName evidence="1">Uncharacterized protein</fullName>
    </submittedName>
</protein>
<dbReference type="AlphaFoldDB" id="A0A6F8T127"/>
<sequence length="44" mass="5230">MIGDLRARHLTGWDELGDGLEMRVYEDLIKTKEGYFGDWELIRM</sequence>
<keyword evidence="2" id="KW-1185">Reference proteome</keyword>
<evidence type="ECO:0000313" key="2">
    <source>
        <dbReference type="Proteomes" id="UP000502894"/>
    </source>
</evidence>
<accession>A0A6F8T127</accession>
<evidence type="ECO:0000313" key="1">
    <source>
        <dbReference type="EMBL" id="BCA93696.1"/>
    </source>
</evidence>
<reference evidence="1" key="1">
    <citation type="journal article" date="2020" name="Microbiol. Resour. Announc.">
        <title>Complete Genome Sequence of Novel Psychrotolerant Legionella Strain TUM19329, Isolated from Antarctic Lake Sediment.</title>
        <authorList>
            <person name="Shimada S."/>
            <person name="Nakai R."/>
            <person name="Aoki K."/>
            <person name="Shimoeda N."/>
            <person name="Ohno G."/>
            <person name="Miyazaki Y."/>
            <person name="Kudoh S."/>
            <person name="Imura S."/>
            <person name="Watanabe K."/>
            <person name="Ishii Y."/>
            <person name="Tateda K."/>
        </authorList>
    </citation>
    <scope>NUCLEOTIDE SEQUENCE [LARGE SCALE GENOMIC DNA]</scope>
    <source>
        <strain evidence="1">TUM19329</strain>
    </source>
</reference>
<gene>
    <name evidence="1" type="ORF">TUM19329_00570</name>
</gene>
<proteinExistence type="predicted"/>
<dbReference type="Proteomes" id="UP000502894">
    <property type="component" value="Chromosome"/>
</dbReference>
<name>A0A6F8T127_9GAMM</name>
<dbReference type="KEGG" id="lant:TUM19329_00570"/>
<organism evidence="1 2">
    <name type="scientific">Legionella antarctica</name>
    <dbReference type="NCBI Taxonomy" id="2708020"/>
    <lineage>
        <taxon>Bacteria</taxon>
        <taxon>Pseudomonadati</taxon>
        <taxon>Pseudomonadota</taxon>
        <taxon>Gammaproteobacteria</taxon>
        <taxon>Legionellales</taxon>
        <taxon>Legionellaceae</taxon>
        <taxon>Legionella</taxon>
    </lineage>
</organism>
<dbReference type="EMBL" id="AP022839">
    <property type="protein sequence ID" value="BCA93696.1"/>
    <property type="molecule type" value="Genomic_DNA"/>
</dbReference>